<comment type="subcellular location">
    <subcellularLocation>
        <location evidence="1">Cell envelope</location>
    </subcellularLocation>
</comment>
<dbReference type="GeneID" id="67475839"/>
<dbReference type="RefSeq" id="WP_118663666.1">
    <property type="nucleotide sequence ID" value="NZ_CP022725.1"/>
</dbReference>
<feature type="repeat" description="TPR" evidence="5">
    <location>
        <begin position="165"/>
        <end position="198"/>
    </location>
</feature>
<keyword evidence="12" id="KW-1185">Reference proteome</keyword>
<dbReference type="NCBIfam" id="TIGR03142">
    <property type="entry name" value="cytochro_ccmI"/>
    <property type="match status" value="1"/>
</dbReference>
<proteinExistence type="predicted"/>
<dbReference type="InterPro" id="IPR056413">
    <property type="entry name" value="TPR_CcmH_CycH"/>
</dbReference>
<organism evidence="10 11">
    <name type="scientific">Erwinia persicina</name>
    <dbReference type="NCBI Taxonomy" id="55211"/>
    <lineage>
        <taxon>Bacteria</taxon>
        <taxon>Pseudomonadati</taxon>
        <taxon>Pseudomonadota</taxon>
        <taxon>Gammaproteobacteria</taxon>
        <taxon>Enterobacterales</taxon>
        <taxon>Erwiniaceae</taxon>
        <taxon>Erwinia</taxon>
    </lineage>
</organism>
<feature type="domain" description="Cytochrome c-type biogenesis protein H Ig-like" evidence="7">
    <location>
        <begin position="295"/>
        <end position="400"/>
    </location>
</feature>
<evidence type="ECO:0000256" key="5">
    <source>
        <dbReference type="PROSITE-ProRule" id="PRU00339"/>
    </source>
</evidence>
<feature type="transmembrane region" description="Helical" evidence="6">
    <location>
        <begin position="91"/>
        <end position="109"/>
    </location>
</feature>
<dbReference type="Pfam" id="PF23892">
    <property type="entry name" value="Ig_CycH"/>
    <property type="match status" value="1"/>
</dbReference>
<sequence>MSALWLTILILLVAACGLLLFGAGRRRSDSTTDRDQLNQVFYHQRLQELEEDEGQGVVADRPEMVRELQETLLLDIPQQTSPPQARQISRWVLLPGAVILILVSLGVYFKTGGLQQVMVWQQVKNELPALRAQVMDPQARPLSMEQLARLALGIRSGLQTDPGNLDDWKMLGRLGMVLNNAAMATQAFRHALQLAPGDLDVRLSYADVLTRSADPQDNREALMMLEPMAVQYPDSVQVQGLLAFNAYSQQDYAQAIASWNKMLSLLPEGDGRAVMIQRSIQQAKSASGKENSRLALTISLSPAAEKMLPKDGVLYISVSDGISQVPVAVKKVPLSHFPLSITLDDSNAMMPDRLLSAQHQVQVRVRISRDGSVNRSPGDWFGLSEILPFSGQQQLAVEINRQ</sequence>
<dbReference type="EMBL" id="QGAC01000022">
    <property type="protein sequence ID" value="TKJ85599.1"/>
    <property type="molecule type" value="Genomic_DNA"/>
</dbReference>
<dbReference type="InterPro" id="IPR019734">
    <property type="entry name" value="TPR_rpt"/>
</dbReference>
<dbReference type="PANTHER" id="PTHR47870:SF2">
    <property type="entry name" value="FORMATE-DEPENDENT NITRITE REDUCTASE COMPLEX SUBUNIT NRFF"/>
    <property type="match status" value="1"/>
</dbReference>
<keyword evidence="6" id="KW-1133">Transmembrane helix</keyword>
<dbReference type="GO" id="GO:0030313">
    <property type="term" value="C:cell envelope"/>
    <property type="evidence" value="ECO:0007669"/>
    <property type="project" value="UniProtKB-SubCell"/>
</dbReference>
<evidence type="ECO:0000256" key="2">
    <source>
        <dbReference type="ARBA" id="ARBA00022737"/>
    </source>
</evidence>
<keyword evidence="3" id="KW-0201">Cytochrome c-type biogenesis</keyword>
<protein>
    <submittedName>
        <fullName evidence="10">C-type cytochrome biogenesis protein CcmI</fullName>
    </submittedName>
</protein>
<dbReference type="SUPFAM" id="SSF48452">
    <property type="entry name" value="TPR-like"/>
    <property type="match status" value="1"/>
</dbReference>
<dbReference type="InterPro" id="IPR017560">
    <property type="entry name" value="Cyt_c_biogenesis_CcmI"/>
</dbReference>
<comment type="caution">
    <text evidence="10">The sequence shown here is derived from an EMBL/GenBank/DDBJ whole genome shotgun (WGS) entry which is preliminary data.</text>
</comment>
<evidence type="ECO:0000313" key="9">
    <source>
        <dbReference type="EMBL" id="MBD8105806.1"/>
    </source>
</evidence>
<evidence type="ECO:0000259" key="8">
    <source>
        <dbReference type="Pfam" id="PF23914"/>
    </source>
</evidence>
<reference evidence="10 11" key="1">
    <citation type="journal article" date="2019" name="Sci. Rep.">
        <title>Differences in resource use lead to coexistence of seed-transmitted microbial populations.</title>
        <authorList>
            <person name="Torres-Cortes G."/>
            <person name="Garcia B.J."/>
            <person name="Compant S."/>
            <person name="Rezki S."/>
            <person name="Jones P."/>
            <person name="Preveaux A."/>
            <person name="Briand M."/>
            <person name="Roulet A."/>
            <person name="Bouchez O."/>
            <person name="Jacobson D."/>
            <person name="Barret M."/>
        </authorList>
    </citation>
    <scope>NUCLEOTIDE SEQUENCE [LARGE SCALE GENOMIC DNA]</scope>
    <source>
        <strain evidence="10 11">CFBP13511</strain>
    </source>
</reference>
<dbReference type="OrthoDB" id="9776053at2"/>
<dbReference type="InterPro" id="IPR056412">
    <property type="entry name" value="Ig_CycH"/>
</dbReference>
<dbReference type="InterPro" id="IPR051263">
    <property type="entry name" value="C-type_cytochrome_biogenesis"/>
</dbReference>
<feature type="domain" description="Cytochrome c-type biogenesis protein H TPR" evidence="8">
    <location>
        <begin position="116"/>
        <end position="272"/>
    </location>
</feature>
<keyword evidence="6" id="KW-0812">Transmembrane</keyword>
<evidence type="ECO:0000256" key="1">
    <source>
        <dbReference type="ARBA" id="ARBA00004196"/>
    </source>
</evidence>
<keyword evidence="2" id="KW-0677">Repeat</keyword>
<dbReference type="Gene3D" id="1.25.40.10">
    <property type="entry name" value="Tetratricopeptide repeat domain"/>
    <property type="match status" value="1"/>
</dbReference>
<evidence type="ECO:0000259" key="7">
    <source>
        <dbReference type="Pfam" id="PF23892"/>
    </source>
</evidence>
<dbReference type="EMBL" id="JACYNN010000002">
    <property type="protein sequence ID" value="MBD8105806.1"/>
    <property type="molecule type" value="Genomic_DNA"/>
</dbReference>
<keyword evidence="4 5" id="KW-0802">TPR repeat</keyword>
<evidence type="ECO:0000313" key="12">
    <source>
        <dbReference type="Proteomes" id="UP000661012"/>
    </source>
</evidence>
<evidence type="ECO:0000313" key="10">
    <source>
        <dbReference type="EMBL" id="TKJ85599.1"/>
    </source>
</evidence>
<evidence type="ECO:0000256" key="3">
    <source>
        <dbReference type="ARBA" id="ARBA00022748"/>
    </source>
</evidence>
<evidence type="ECO:0000256" key="4">
    <source>
        <dbReference type="ARBA" id="ARBA00022803"/>
    </source>
</evidence>
<dbReference type="GO" id="GO:0017004">
    <property type="term" value="P:cytochrome complex assembly"/>
    <property type="evidence" value="ECO:0007669"/>
    <property type="project" value="UniProtKB-KW"/>
</dbReference>
<evidence type="ECO:0000256" key="6">
    <source>
        <dbReference type="SAM" id="Phobius"/>
    </source>
</evidence>
<dbReference type="Proteomes" id="UP000306393">
    <property type="component" value="Unassembled WGS sequence"/>
</dbReference>
<dbReference type="Proteomes" id="UP000661012">
    <property type="component" value="Unassembled WGS sequence"/>
</dbReference>
<dbReference type="STRING" id="1219360.GCA_001571305_00562"/>
<evidence type="ECO:0000313" key="11">
    <source>
        <dbReference type="Proteomes" id="UP000306393"/>
    </source>
</evidence>
<gene>
    <name evidence="10" type="primary">ccmI</name>
    <name evidence="10" type="ORF">EpCFBP13511_19485</name>
    <name evidence="9" type="ORF">IFT93_05120</name>
</gene>
<dbReference type="KEGG" id="epe:CI789_02920"/>
<dbReference type="GO" id="GO:0005886">
    <property type="term" value="C:plasma membrane"/>
    <property type="evidence" value="ECO:0007669"/>
    <property type="project" value="TreeGrafter"/>
</dbReference>
<name>A0A3S7S0P5_9GAMM</name>
<dbReference type="Pfam" id="PF23914">
    <property type="entry name" value="TPR_CcmH_CycH"/>
    <property type="match status" value="1"/>
</dbReference>
<accession>A0A3S7S0P5</accession>
<dbReference type="AlphaFoldDB" id="A0A3S7S0P5"/>
<reference evidence="9 12" key="2">
    <citation type="journal article" date="2020" name="FEMS Microbiol. Ecol.">
        <title>Temporal dynamics of bacterial communities during seed development and maturation.</title>
        <authorList>
            <person name="Chesneau G."/>
            <person name="Torres-Cortes G."/>
            <person name="Briand M."/>
            <person name="Darrasse A."/>
            <person name="Preveaux A."/>
            <person name="Marais C."/>
            <person name="Jacques M.A."/>
            <person name="Shade A."/>
            <person name="Barret M."/>
        </authorList>
    </citation>
    <scope>NUCLEOTIDE SEQUENCE [LARGE SCALE GENOMIC DNA]</scope>
    <source>
        <strain evidence="9 12">CFBP13732</strain>
    </source>
</reference>
<dbReference type="PANTHER" id="PTHR47870">
    <property type="entry name" value="CYTOCHROME C-TYPE BIOGENESIS PROTEIN CCMH"/>
    <property type="match status" value="1"/>
</dbReference>
<dbReference type="PROSITE" id="PS50005">
    <property type="entry name" value="TPR"/>
    <property type="match status" value="1"/>
</dbReference>
<keyword evidence="6" id="KW-0472">Membrane</keyword>
<dbReference type="InterPro" id="IPR011990">
    <property type="entry name" value="TPR-like_helical_dom_sf"/>
</dbReference>